<feature type="compositionally biased region" description="Low complexity" evidence="10">
    <location>
        <begin position="430"/>
        <end position="443"/>
    </location>
</feature>
<dbReference type="Pfam" id="PF00319">
    <property type="entry name" value="SRF-TF"/>
    <property type="match status" value="1"/>
</dbReference>
<dbReference type="SUPFAM" id="SSF55455">
    <property type="entry name" value="SRF-like"/>
    <property type="match status" value="1"/>
</dbReference>
<dbReference type="GO" id="GO:0005634">
    <property type="term" value="C:nucleus"/>
    <property type="evidence" value="ECO:0007669"/>
    <property type="project" value="UniProtKB-SubCell"/>
</dbReference>
<evidence type="ECO:0000259" key="11">
    <source>
        <dbReference type="PROSITE" id="PS50066"/>
    </source>
</evidence>
<feature type="compositionally biased region" description="Pro residues" evidence="10">
    <location>
        <begin position="410"/>
        <end position="423"/>
    </location>
</feature>
<dbReference type="CDD" id="cd00265">
    <property type="entry name" value="MADS_MEF2_like"/>
    <property type="match status" value="1"/>
</dbReference>
<evidence type="ECO:0000313" key="12">
    <source>
        <dbReference type="EMBL" id="NXB25454.1"/>
    </source>
</evidence>
<dbReference type="Pfam" id="PF12347">
    <property type="entry name" value="HJURP_C"/>
    <property type="match status" value="1"/>
</dbReference>
<dbReference type="InterPro" id="IPR002100">
    <property type="entry name" value="TF_MADSbox"/>
</dbReference>
<dbReference type="GO" id="GO:0007507">
    <property type="term" value="P:heart development"/>
    <property type="evidence" value="ECO:0007669"/>
    <property type="project" value="UniProtKB-ARBA"/>
</dbReference>
<dbReference type="EMBL" id="VZTD01005508">
    <property type="protein sequence ID" value="NXB25454.1"/>
    <property type="molecule type" value="Genomic_DNA"/>
</dbReference>
<evidence type="ECO:0000313" key="13">
    <source>
        <dbReference type="Proteomes" id="UP000564948"/>
    </source>
</evidence>
<feature type="compositionally biased region" description="Polar residues" evidence="10">
    <location>
        <begin position="211"/>
        <end position="233"/>
    </location>
</feature>
<dbReference type="GO" id="GO:0046983">
    <property type="term" value="F:protein dimerization activity"/>
    <property type="evidence" value="ECO:0007669"/>
    <property type="project" value="InterPro"/>
</dbReference>
<feature type="domain" description="MADS-box" evidence="11">
    <location>
        <begin position="2"/>
        <end position="62"/>
    </location>
</feature>
<dbReference type="InterPro" id="IPR033896">
    <property type="entry name" value="MEF2-like_N"/>
</dbReference>
<dbReference type="GO" id="GO:0030154">
    <property type="term" value="P:cell differentiation"/>
    <property type="evidence" value="ECO:0007669"/>
    <property type="project" value="UniProtKB-KW"/>
</dbReference>
<proteinExistence type="predicted"/>
<evidence type="ECO:0000256" key="5">
    <source>
        <dbReference type="ARBA" id="ARBA00023015"/>
    </source>
</evidence>
<evidence type="ECO:0000256" key="10">
    <source>
        <dbReference type="SAM" id="MobiDB-lite"/>
    </source>
</evidence>
<dbReference type="GO" id="GO:0042826">
    <property type="term" value="F:histone deacetylase binding"/>
    <property type="evidence" value="ECO:0007669"/>
    <property type="project" value="TreeGrafter"/>
</dbReference>
<comment type="caution">
    <text evidence="12">The sequence shown here is derived from an EMBL/GenBank/DDBJ whole genome shotgun (WGS) entry which is preliminary data.</text>
</comment>
<dbReference type="AlphaFoldDB" id="A0A7K8CE59"/>
<evidence type="ECO:0000256" key="4">
    <source>
        <dbReference type="ARBA" id="ARBA00022782"/>
    </source>
</evidence>
<evidence type="ECO:0000256" key="7">
    <source>
        <dbReference type="ARBA" id="ARBA00023159"/>
    </source>
</evidence>
<keyword evidence="3" id="KW-0597">Phosphoprotein</keyword>
<keyword evidence="6" id="KW-0238">DNA-binding</keyword>
<evidence type="ECO:0000256" key="8">
    <source>
        <dbReference type="ARBA" id="ARBA00023163"/>
    </source>
</evidence>
<feature type="compositionally biased region" description="Basic and acidic residues" evidence="10">
    <location>
        <begin position="465"/>
        <end position="484"/>
    </location>
</feature>
<organism evidence="12 13">
    <name type="scientific">Rhagologus leucostigma</name>
    <dbReference type="NCBI Taxonomy" id="156170"/>
    <lineage>
        <taxon>Eukaryota</taxon>
        <taxon>Metazoa</taxon>
        <taxon>Chordata</taxon>
        <taxon>Craniata</taxon>
        <taxon>Vertebrata</taxon>
        <taxon>Euteleostomi</taxon>
        <taxon>Archelosauria</taxon>
        <taxon>Archosauria</taxon>
        <taxon>Dinosauria</taxon>
        <taxon>Saurischia</taxon>
        <taxon>Theropoda</taxon>
        <taxon>Coelurosauria</taxon>
        <taxon>Aves</taxon>
        <taxon>Neognathae</taxon>
        <taxon>Neoaves</taxon>
        <taxon>Telluraves</taxon>
        <taxon>Australaves</taxon>
        <taxon>Passeriformes</taxon>
        <taxon>Corvoidea</taxon>
        <taxon>Pachycephalidae</taxon>
        <taxon>Rhagologus</taxon>
    </lineage>
</organism>
<dbReference type="GO" id="GO:0045944">
    <property type="term" value="P:positive regulation of transcription by RNA polymerase II"/>
    <property type="evidence" value="ECO:0007669"/>
    <property type="project" value="InterPro"/>
</dbReference>
<reference evidence="12 13" key="1">
    <citation type="submission" date="2019-09" db="EMBL/GenBank/DDBJ databases">
        <title>Bird 10,000 Genomes (B10K) Project - Family phase.</title>
        <authorList>
            <person name="Zhang G."/>
        </authorList>
    </citation>
    <scope>NUCLEOTIDE SEQUENCE [LARGE SCALE GENOMIC DNA]</scope>
    <source>
        <strain evidence="12">B10K-DU-029-40</strain>
        <tissue evidence="12">Muscle</tissue>
    </source>
</reference>
<dbReference type="PRINTS" id="PR00404">
    <property type="entry name" value="MADSDOMAIN"/>
</dbReference>
<dbReference type="PROSITE" id="PS50066">
    <property type="entry name" value="MADS_BOX_2"/>
    <property type="match status" value="1"/>
</dbReference>
<keyword evidence="2" id="KW-0217">Developmental protein</keyword>
<feature type="non-terminal residue" evidence="12">
    <location>
        <position position="484"/>
    </location>
</feature>
<feature type="region of interest" description="Disordered" evidence="10">
    <location>
        <begin position="173"/>
        <end position="269"/>
    </location>
</feature>
<gene>
    <name evidence="12" type="primary">Mef2a</name>
    <name evidence="12" type="ORF">RHALEU_R12217</name>
</gene>
<dbReference type="InterPro" id="IPR036879">
    <property type="entry name" value="TF_MADSbox_sf"/>
</dbReference>
<evidence type="ECO:0000256" key="3">
    <source>
        <dbReference type="ARBA" id="ARBA00022553"/>
    </source>
</evidence>
<feature type="compositionally biased region" description="Polar residues" evidence="10">
    <location>
        <begin position="382"/>
        <end position="394"/>
    </location>
</feature>
<accession>A0A7K8CE59</accession>
<evidence type="ECO:0000256" key="6">
    <source>
        <dbReference type="ARBA" id="ARBA00023125"/>
    </source>
</evidence>
<comment type="subcellular location">
    <subcellularLocation>
        <location evidence="1">Nucleus</location>
    </subcellularLocation>
</comment>
<dbReference type="PROSITE" id="PS00350">
    <property type="entry name" value="MADS_BOX_1"/>
    <property type="match status" value="1"/>
</dbReference>
<feature type="compositionally biased region" description="Basic and acidic residues" evidence="10">
    <location>
        <begin position="444"/>
        <end position="454"/>
    </location>
</feature>
<dbReference type="PANTHER" id="PTHR11945">
    <property type="entry name" value="MADS BOX PROTEIN"/>
    <property type="match status" value="1"/>
</dbReference>
<dbReference type="GO" id="GO:0000978">
    <property type="term" value="F:RNA polymerase II cis-regulatory region sequence-specific DNA binding"/>
    <property type="evidence" value="ECO:0007669"/>
    <property type="project" value="TreeGrafter"/>
</dbReference>
<dbReference type="Gene3D" id="3.40.1810.10">
    <property type="entry name" value="Transcription factor, MADS-box"/>
    <property type="match status" value="1"/>
</dbReference>
<dbReference type="GO" id="GO:0000981">
    <property type="term" value="F:DNA-binding transcription factor activity, RNA polymerase II-specific"/>
    <property type="evidence" value="ECO:0007669"/>
    <property type="project" value="TreeGrafter"/>
</dbReference>
<dbReference type="FunFam" id="3.40.1810.10:FF:000001">
    <property type="entry name" value="Myocyte-specific enhancer factor 2A homolog"/>
    <property type="match status" value="1"/>
</dbReference>
<feature type="region of interest" description="Disordered" evidence="10">
    <location>
        <begin position="382"/>
        <end position="484"/>
    </location>
</feature>
<dbReference type="PANTHER" id="PTHR11945:SF534">
    <property type="entry name" value="MYOCYTE-SPECIFIC ENHANCER FACTOR 2"/>
    <property type="match status" value="1"/>
</dbReference>
<evidence type="ECO:0000256" key="2">
    <source>
        <dbReference type="ARBA" id="ARBA00022473"/>
    </source>
</evidence>
<dbReference type="SMART" id="SM00432">
    <property type="entry name" value="MADS"/>
    <property type="match status" value="1"/>
</dbReference>
<dbReference type="InterPro" id="IPR022102">
    <property type="entry name" value="HJURP_C"/>
</dbReference>
<evidence type="ECO:0000256" key="9">
    <source>
        <dbReference type="ARBA" id="ARBA00023242"/>
    </source>
</evidence>
<feature type="compositionally biased region" description="Low complexity" evidence="10">
    <location>
        <begin position="173"/>
        <end position="182"/>
    </location>
</feature>
<keyword evidence="9" id="KW-0539">Nucleus</keyword>
<name>A0A7K8CE59_9CORV</name>
<dbReference type="Proteomes" id="UP000564948">
    <property type="component" value="Unassembled WGS sequence"/>
</dbReference>
<keyword evidence="7" id="KW-0010">Activator</keyword>
<protein>
    <submittedName>
        <fullName evidence="12">MEF2A factor</fullName>
    </submittedName>
</protein>
<evidence type="ECO:0000256" key="1">
    <source>
        <dbReference type="ARBA" id="ARBA00004123"/>
    </source>
</evidence>
<sequence length="484" mass="51825">KMGRKKIQITRIMDERNRQVTFTKRKFGLMKKAYELSVLCDCEIALIIFNSSNKLFQYASTDMDKVLLKYTEYNEPHESRTNSDIVETLRKKGLNGCESPDADDYFEHSPLSEDRFSKLNEDSDFIFKRGPPGLPAQNFSMSVTVPVSNPNTLTYSNPGSSLVSPSLAASSSLTDTTMLSPPQSTLHRNVSPGAPQRPPSTGNAGGMLGTTDLSVPNGAGTSPVGNGFVNSRASPSLLGTSGGGNGLGKVMPTKSPPPPGGGNLGMNNRKPDLRVVIPPSSKGMMPPLNTQRISSSQSTQPLATPVVSVTTPSLPPQGLVYSAMPTAYNTDYSLTSADLSALQGFNSPGMLSLGQVSAWQQHHLGPAALSSLVTGSQLSQGSNLSINTNQNINIKSEPISPPRDRVTPSGFPPQQPQPPPPPSRQELGRSPVDSLSSSSSSYDGSDREDPRSDFHSPVVLGRPPNTEDRESPSVKRMRMDTWVT</sequence>
<keyword evidence="8" id="KW-0804">Transcription</keyword>
<keyword evidence="4" id="KW-0221">Differentiation</keyword>
<keyword evidence="5" id="KW-0805">Transcription regulation</keyword>
<feature type="non-terminal residue" evidence="12">
    <location>
        <position position="1"/>
    </location>
</feature>
<keyword evidence="13" id="KW-1185">Reference proteome</keyword>